<feature type="compositionally biased region" description="Basic residues" evidence="1">
    <location>
        <begin position="667"/>
        <end position="678"/>
    </location>
</feature>
<reference evidence="2" key="1">
    <citation type="journal article" date="2022" name="G3 (Bethesda)">
        <title>High quality genome of the basidiomycete yeast Dioszegia hungarica PDD-24b-2 isolated from cloud water.</title>
        <authorList>
            <person name="Jarrige D."/>
            <person name="Haridas S."/>
            <person name="Bleykasten-Grosshans C."/>
            <person name="Joly M."/>
            <person name="Nadalig T."/>
            <person name="Sancelme M."/>
            <person name="Vuilleumier S."/>
            <person name="Grigoriev I.V."/>
            <person name="Amato P."/>
            <person name="Bringel F."/>
        </authorList>
    </citation>
    <scope>NUCLEOTIDE SEQUENCE</scope>
    <source>
        <strain evidence="2">PDD-24b-2</strain>
    </source>
</reference>
<dbReference type="GeneID" id="77725095"/>
<feature type="compositionally biased region" description="Polar residues" evidence="1">
    <location>
        <begin position="455"/>
        <end position="468"/>
    </location>
</feature>
<proteinExistence type="predicted"/>
<dbReference type="RefSeq" id="XP_052944059.1">
    <property type="nucleotide sequence ID" value="XM_053085894.1"/>
</dbReference>
<feature type="compositionally biased region" description="Low complexity" evidence="1">
    <location>
        <begin position="1005"/>
        <end position="1017"/>
    </location>
</feature>
<feature type="compositionally biased region" description="Acidic residues" evidence="1">
    <location>
        <begin position="644"/>
        <end position="659"/>
    </location>
</feature>
<feature type="compositionally biased region" description="Low complexity" evidence="1">
    <location>
        <begin position="965"/>
        <end position="981"/>
    </location>
</feature>
<feature type="compositionally biased region" description="Polar residues" evidence="1">
    <location>
        <begin position="499"/>
        <end position="508"/>
    </location>
</feature>
<dbReference type="EMBL" id="JAKWFO010000008">
    <property type="protein sequence ID" value="KAI9634282.1"/>
    <property type="molecule type" value="Genomic_DNA"/>
</dbReference>
<feature type="compositionally biased region" description="Acidic residues" evidence="1">
    <location>
        <begin position="907"/>
        <end position="916"/>
    </location>
</feature>
<feature type="region of interest" description="Disordered" evidence="1">
    <location>
        <begin position="384"/>
        <end position="746"/>
    </location>
</feature>
<accession>A0AA38H5U5</accession>
<dbReference type="Proteomes" id="UP001164286">
    <property type="component" value="Unassembled WGS sequence"/>
</dbReference>
<keyword evidence="3" id="KW-1185">Reference proteome</keyword>
<comment type="caution">
    <text evidence="2">The sequence shown here is derived from an EMBL/GenBank/DDBJ whole genome shotgun (WGS) entry which is preliminary data.</text>
</comment>
<evidence type="ECO:0000313" key="3">
    <source>
        <dbReference type="Proteomes" id="UP001164286"/>
    </source>
</evidence>
<feature type="compositionally biased region" description="Low complexity" evidence="1">
    <location>
        <begin position="1033"/>
        <end position="1046"/>
    </location>
</feature>
<name>A0AA38H5U5_9TREE</name>
<feature type="compositionally biased region" description="Basic and acidic residues" evidence="1">
    <location>
        <begin position="579"/>
        <end position="596"/>
    </location>
</feature>
<gene>
    <name evidence="2" type="ORF">MKK02DRAFT_18107</name>
</gene>
<feature type="compositionally biased region" description="Polar residues" evidence="1">
    <location>
        <begin position="875"/>
        <end position="888"/>
    </location>
</feature>
<organism evidence="2 3">
    <name type="scientific">Dioszegia hungarica</name>
    <dbReference type="NCBI Taxonomy" id="4972"/>
    <lineage>
        <taxon>Eukaryota</taxon>
        <taxon>Fungi</taxon>
        <taxon>Dikarya</taxon>
        <taxon>Basidiomycota</taxon>
        <taxon>Agaricomycotina</taxon>
        <taxon>Tremellomycetes</taxon>
        <taxon>Tremellales</taxon>
        <taxon>Bulleribasidiaceae</taxon>
        <taxon>Dioszegia</taxon>
    </lineage>
</organism>
<protein>
    <submittedName>
        <fullName evidence="2">Uncharacterized protein</fullName>
    </submittedName>
</protein>
<feature type="region of interest" description="Disordered" evidence="1">
    <location>
        <begin position="863"/>
        <end position="1077"/>
    </location>
</feature>
<evidence type="ECO:0000313" key="2">
    <source>
        <dbReference type="EMBL" id="KAI9634282.1"/>
    </source>
</evidence>
<dbReference type="AlphaFoldDB" id="A0AA38H5U5"/>
<evidence type="ECO:0000256" key="1">
    <source>
        <dbReference type="SAM" id="MobiDB-lite"/>
    </source>
</evidence>
<sequence length="1077" mass="116915">MWLLTVIGAVHGQLNFTFALEQDKTYSIGKHAKCDIVVADKRIRNKAGEIVVGDWNPLYRTTPPRITFKVEPKLNGAFPAFETLTPVEGCVGSLDLEDYEIVTVDRQGVELSDPDYPGLGARLEQGTNGGTGLWFFAQWKDMFIQYDGLKDCSDAEDLKATMLKYSHPDSVWTPPTYVLSPTYQASQSCSYAVCYGVRILTPTYLRALLGAIASSWKQVADSQDSFTFPNELAEEFQPDFDAKLQKYRRGKPDNPFGAWLPDPTRRQMFAGWNILLLRGDVAPLERRWLRAMGATVEELNIITKPLLSSKDFTSRIADWVQELDATVGRQRGMILHCGTVKENCAKLKVNFDSVIAAPLKNLGIVFAGGNLCWNAVTEGSVQGYLDRTNPGRPSAGPSEAARKSARPSPVAARRSKSPEKPRQPPPEAAPVTQPSQPVKIPSTYPDESSGPPQAGPSNSAQPAETTNGGAPAPESTAPARKGPLRRRARTEIDLFDDLSPSSSVNLTPPDTGGSAPRNETIPLPSAAQRPVDSQSLMPPPIQSGPPKVSRLKRRAAETPSLFDYDDRATRETQASRTQETPKEIRDLYEATKRGDDVPSLSKRSRVVSAGSARGTDDDSLSSAIAPASPPSEGSRARRPIVVDGDGDGDVEMEEEEAPEHEDFVQKTLRRAAANRKAGRTQSALQTDRDRDRASMPPPSLVPAQRRRSPSEEVETVEPAQSKRARGKGDKESKSNEPTTDPAFLLAVSKSRSKKAIDEMDKEFNNLKIPKAALRGKQPQQVDLEKMYVPPDYGIVEGFGDDMRGNFIQVVRKDLFRKDGGLKVVERTDDGKPNYKKFKKKEIIRREPLPLVLVGPTNMDEDDIGEAYWPGATGRPKSQYSQSQALNGENQDELPLLPRARNRRLLAEDDEDEDEDGPGPLPMASTNRRRGVDTQASSSALPARQAQRRGTRASSVISEAGSVGSAAPPARGRAAAKPKPAATSRGGKKPPTLLEESDEEEGVMFSASNSGATRAATGTGTGTGSSRRTRGDDASASASASASSVTVGRRKLLVEEDDEDDSGPVSFAGLSFDMPGTS</sequence>